<organism evidence="1 2">
    <name type="scientific">Obba rivulosa</name>
    <dbReference type="NCBI Taxonomy" id="1052685"/>
    <lineage>
        <taxon>Eukaryota</taxon>
        <taxon>Fungi</taxon>
        <taxon>Dikarya</taxon>
        <taxon>Basidiomycota</taxon>
        <taxon>Agaricomycotina</taxon>
        <taxon>Agaricomycetes</taxon>
        <taxon>Polyporales</taxon>
        <taxon>Gelatoporiaceae</taxon>
        <taxon>Obba</taxon>
    </lineage>
</organism>
<dbReference type="EMBL" id="KV722743">
    <property type="protein sequence ID" value="OCH83999.1"/>
    <property type="molecule type" value="Genomic_DNA"/>
</dbReference>
<reference evidence="1 2" key="1">
    <citation type="submission" date="2016-07" db="EMBL/GenBank/DDBJ databases">
        <title>Draft genome of the white-rot fungus Obba rivulosa 3A-2.</title>
        <authorList>
            <consortium name="DOE Joint Genome Institute"/>
            <person name="Miettinen O."/>
            <person name="Riley R."/>
            <person name="Acob R."/>
            <person name="Barry K."/>
            <person name="Cullen D."/>
            <person name="De Vries R."/>
            <person name="Hainaut M."/>
            <person name="Hatakka A."/>
            <person name="Henrissat B."/>
            <person name="Hilden K."/>
            <person name="Kuo R."/>
            <person name="Labutti K."/>
            <person name="Lipzen A."/>
            <person name="Makela M.R."/>
            <person name="Sandor L."/>
            <person name="Spatafora J.W."/>
            <person name="Grigoriev I.V."/>
            <person name="Hibbett D.S."/>
        </authorList>
    </citation>
    <scope>NUCLEOTIDE SEQUENCE [LARGE SCALE GENOMIC DNA]</scope>
    <source>
        <strain evidence="1 2">3A-2</strain>
    </source>
</reference>
<dbReference type="AlphaFoldDB" id="A0A8E2ALE8"/>
<evidence type="ECO:0000313" key="2">
    <source>
        <dbReference type="Proteomes" id="UP000250043"/>
    </source>
</evidence>
<dbReference type="OrthoDB" id="1638493at2759"/>
<evidence type="ECO:0000313" key="1">
    <source>
        <dbReference type="EMBL" id="OCH83999.1"/>
    </source>
</evidence>
<protein>
    <submittedName>
        <fullName evidence="1">Uncharacterized protein</fullName>
    </submittedName>
</protein>
<name>A0A8E2ALE8_9APHY</name>
<accession>A0A8E2ALE8</accession>
<gene>
    <name evidence="1" type="ORF">OBBRIDRAFT_840037</name>
</gene>
<proteinExistence type="predicted"/>
<sequence length="114" mass="13141">MYVDIEEYEVPLTLRLRVRGLSAEARKRLRVSEFCMEIEQVEDYQCCHPELEQPPKKPLLTNHPLRNIYEVGLADCIPPGRVGMRAFSLLPEGTSFAPFVDHTQPTYSRPRILA</sequence>
<dbReference type="Proteomes" id="UP000250043">
    <property type="component" value="Unassembled WGS sequence"/>
</dbReference>
<keyword evidence="2" id="KW-1185">Reference proteome</keyword>